<dbReference type="InterPro" id="IPR015421">
    <property type="entry name" value="PyrdxlP-dep_Trfase_major"/>
</dbReference>
<evidence type="ECO:0000256" key="2">
    <source>
        <dbReference type="ARBA" id="ARBA00009077"/>
    </source>
</evidence>
<comment type="similarity">
    <text evidence="2 5">Belongs to the trans-sulfuration enzymes family.</text>
</comment>
<dbReference type="InterPro" id="IPR015422">
    <property type="entry name" value="PyrdxlP-dep_Trfase_small"/>
</dbReference>
<dbReference type="RefSeq" id="WP_266123086.1">
    <property type="nucleotide sequence ID" value="NZ_JAJHNU010000003.1"/>
</dbReference>
<evidence type="ECO:0000256" key="4">
    <source>
        <dbReference type="ARBA" id="ARBA00022898"/>
    </source>
</evidence>
<dbReference type="PANTHER" id="PTHR43797">
    <property type="entry name" value="HOMOCYSTEINE/CYSTEINE SYNTHASE"/>
    <property type="match status" value="1"/>
</dbReference>
<dbReference type="PANTHER" id="PTHR43797:SF2">
    <property type="entry name" value="HOMOCYSTEINE_CYSTEINE SYNTHASE"/>
    <property type="match status" value="1"/>
</dbReference>
<sequence>MKKKNGFLTNTVHSDRRMGTEYGAIHQPMHPSTEYGFSDARELAAVFQGKAGFSYARQGTPTTAALERQVTQMEQGSGSVSFASGMAALSATFLTLLKQGDHLISSQYIFGNTNSLFGTLRDLGVEITLVDATDVAQVQAAKQANTRMVFVETIANPGTQIADLQGIGNWCAEQGLVYLIDATLSTPYLCPGKRFQASLVVNSLSKHIGGHGNALGGMVTDTGLFNWEHYPNISEAYRTGNPAGWGLAQIKKKGLRDMGGTLSSDAAHRLAVGAETLPLRMERICSNALALARYLQQHPKVRKVMYPGLAEHPQHERATRYFGGRYGGLLSVVLAEDIDVFDFLNRLQVLILATHLGDNRSLVLPVAHTIYYEMGAEHRALMGIADTQLRISVGIEEEGDLIADFEQALASF</sequence>
<dbReference type="InterPro" id="IPR000277">
    <property type="entry name" value="Cys/Met-Metab_PyrdxlP-dep_enz"/>
</dbReference>
<dbReference type="Pfam" id="PF01053">
    <property type="entry name" value="Cys_Met_Meta_PP"/>
    <property type="match status" value="1"/>
</dbReference>
<dbReference type="Proteomes" id="UP001168613">
    <property type="component" value="Unassembled WGS sequence"/>
</dbReference>
<comment type="caution">
    <text evidence="6">The sequence shown here is derived from an EMBL/GenBank/DDBJ whole genome shotgun (WGS) entry which is preliminary data.</text>
</comment>
<proteinExistence type="inferred from homology"/>
<dbReference type="Gene3D" id="3.90.1150.10">
    <property type="entry name" value="Aspartate Aminotransferase, domain 1"/>
    <property type="match status" value="1"/>
</dbReference>
<protein>
    <submittedName>
        <fullName evidence="6">Cystathionine gamma-synthase family protein</fullName>
    </submittedName>
</protein>
<comment type="cofactor">
    <cofactor evidence="1 5">
        <name>pyridoxal 5'-phosphate</name>
        <dbReference type="ChEBI" id="CHEBI:597326"/>
    </cofactor>
</comment>
<evidence type="ECO:0000256" key="5">
    <source>
        <dbReference type="RuleBase" id="RU362118"/>
    </source>
</evidence>
<keyword evidence="3" id="KW-0808">Transferase</keyword>
<dbReference type="SUPFAM" id="SSF53383">
    <property type="entry name" value="PLP-dependent transferases"/>
    <property type="match status" value="1"/>
</dbReference>
<dbReference type="InterPro" id="IPR006235">
    <property type="entry name" value="OAc-hSer/O-AcSer_sulfhydrylase"/>
</dbReference>
<accession>A0ABT8EKU0</accession>
<evidence type="ECO:0000256" key="1">
    <source>
        <dbReference type="ARBA" id="ARBA00001933"/>
    </source>
</evidence>
<name>A0ABT8EKU0_9BURK</name>
<reference evidence="6" key="1">
    <citation type="submission" date="2021-11" db="EMBL/GenBank/DDBJ databases">
        <title>Draft genome sequence of Alcaligenes endophyticus type strain CCUG 75668T.</title>
        <authorList>
            <person name="Salva-Serra F."/>
            <person name="Duran R.E."/>
            <person name="Seeger M."/>
            <person name="Moore E.R.B."/>
            <person name="Jaen-Luchoro D."/>
        </authorList>
    </citation>
    <scope>NUCLEOTIDE SEQUENCE</scope>
    <source>
        <strain evidence="6">CCUG 75668</strain>
    </source>
</reference>
<dbReference type="InterPro" id="IPR015424">
    <property type="entry name" value="PyrdxlP-dep_Trfase"/>
</dbReference>
<dbReference type="PIRSF" id="PIRSF001434">
    <property type="entry name" value="CGS"/>
    <property type="match status" value="1"/>
</dbReference>
<dbReference type="EMBL" id="JAJHNU010000003">
    <property type="protein sequence ID" value="MDN4121906.1"/>
    <property type="molecule type" value="Genomic_DNA"/>
</dbReference>
<keyword evidence="4 5" id="KW-0663">Pyridoxal phosphate</keyword>
<evidence type="ECO:0000313" key="6">
    <source>
        <dbReference type="EMBL" id="MDN4121906.1"/>
    </source>
</evidence>
<dbReference type="NCBIfam" id="NF004609">
    <property type="entry name" value="PRK05939.1"/>
    <property type="match status" value="1"/>
</dbReference>
<keyword evidence="7" id="KW-1185">Reference proteome</keyword>
<organism evidence="6 7">
    <name type="scientific">Alcaligenes endophyticus</name>
    <dbReference type="NCBI Taxonomy" id="1929088"/>
    <lineage>
        <taxon>Bacteria</taxon>
        <taxon>Pseudomonadati</taxon>
        <taxon>Pseudomonadota</taxon>
        <taxon>Betaproteobacteria</taxon>
        <taxon>Burkholderiales</taxon>
        <taxon>Alcaligenaceae</taxon>
        <taxon>Alcaligenes</taxon>
    </lineage>
</organism>
<dbReference type="Gene3D" id="3.40.640.10">
    <property type="entry name" value="Type I PLP-dependent aspartate aminotransferase-like (Major domain)"/>
    <property type="match status" value="1"/>
</dbReference>
<gene>
    <name evidence="6" type="ORF">LMS43_11460</name>
</gene>
<evidence type="ECO:0000256" key="3">
    <source>
        <dbReference type="ARBA" id="ARBA00022679"/>
    </source>
</evidence>
<evidence type="ECO:0000313" key="7">
    <source>
        <dbReference type="Proteomes" id="UP001168613"/>
    </source>
</evidence>